<evidence type="ECO:0000256" key="6">
    <source>
        <dbReference type="ARBA" id="ARBA00023136"/>
    </source>
</evidence>
<comment type="caution">
    <text evidence="10">The sequence shown here is derived from an EMBL/GenBank/DDBJ whole genome shotgun (WGS) entry which is preliminary data.</text>
</comment>
<dbReference type="PANTHER" id="PTHR23513">
    <property type="entry name" value="INTEGRAL MEMBRANE EFFLUX PROTEIN-RELATED"/>
    <property type="match status" value="1"/>
</dbReference>
<keyword evidence="11" id="KW-1185">Reference proteome</keyword>
<dbReference type="Proteomes" id="UP000280099">
    <property type="component" value="Unassembled WGS sequence"/>
</dbReference>
<feature type="transmembrane region" description="Helical" evidence="8">
    <location>
        <begin position="167"/>
        <end position="190"/>
    </location>
</feature>
<feature type="transmembrane region" description="Helical" evidence="8">
    <location>
        <begin position="395"/>
        <end position="416"/>
    </location>
</feature>
<dbReference type="GO" id="GO:0005886">
    <property type="term" value="C:plasma membrane"/>
    <property type="evidence" value="ECO:0007669"/>
    <property type="project" value="UniProtKB-SubCell"/>
</dbReference>
<keyword evidence="2" id="KW-0813">Transport</keyword>
<feature type="transmembrane region" description="Helical" evidence="8">
    <location>
        <begin position="279"/>
        <end position="300"/>
    </location>
</feature>
<evidence type="ECO:0000313" key="10">
    <source>
        <dbReference type="EMBL" id="RKR77295.1"/>
    </source>
</evidence>
<feature type="transmembrane region" description="Helical" evidence="8">
    <location>
        <begin position="103"/>
        <end position="123"/>
    </location>
</feature>
<keyword evidence="4 8" id="KW-0812">Transmembrane</keyword>
<evidence type="ECO:0000256" key="3">
    <source>
        <dbReference type="ARBA" id="ARBA00022475"/>
    </source>
</evidence>
<dbReference type="RefSeq" id="WP_121121886.1">
    <property type="nucleotide sequence ID" value="NZ_CP016604.1"/>
</dbReference>
<dbReference type="OrthoDB" id="9775268at2"/>
<evidence type="ECO:0000256" key="4">
    <source>
        <dbReference type="ARBA" id="ARBA00022692"/>
    </source>
</evidence>
<accession>A0A420XIV9</accession>
<sequence>MPISKKKRSENHDHQPSHLEPKNNKQGGSFAPLRQKLFLILWIATIVGNVGSFIRDVASSWLITELSASPAAVSLIQAATTLPFFLLAIPAGVMSDILDRRKFLISIQFILALSSTCLMLLSATGLQSVITLVLFTFTGGIGAALMGPTWQAIVPELVNRENLKNAVALNSLGINISRAVGPAIGGVVLAQLGASFAYGMDVISYAFVISALWWWKREVKEHDELFEHFGGAFRAGLRYAKSSKPLHRVLFRTVLYFLFVSPVWALLPLIARQLLGGTAGFYGLLLAAVGIGAIIGAIILPILRNRLSSDQLLLTSAIISAVVMCFLALSPPQWSAVIATLFLGFAWITALTTLNGVAQTILPNWVRGRSLAIYLTTFNGAMTVGSLTWGFVAQYIGLSMTLALGAVILIIISVLANKAKLPLGEDDLSPANHWEAPHTHDNIPLHRSPVMIQVEYRINKDDQKAFLRKLKKFAEHRRKDGAYSWGVVEDTEDPEIILEWFLVESWAEHLRQHGRISKVDAQLQAEINAYHQGDKPKIKHFVGFKNH</sequence>
<evidence type="ECO:0000256" key="8">
    <source>
        <dbReference type="SAM" id="Phobius"/>
    </source>
</evidence>
<dbReference type="AlphaFoldDB" id="A0A420XIV9"/>
<reference evidence="10 11" key="1">
    <citation type="submission" date="2018-10" db="EMBL/GenBank/DDBJ databases">
        <title>Genomic Encyclopedia of Type Strains, Phase IV (KMG-IV): sequencing the most valuable type-strain genomes for metagenomic binning, comparative biology and taxonomic classification.</title>
        <authorList>
            <person name="Goeker M."/>
        </authorList>
    </citation>
    <scope>NUCLEOTIDE SEQUENCE [LARGE SCALE GENOMIC DNA]</scope>
    <source>
        <strain evidence="10 11">DSM 23800</strain>
    </source>
</reference>
<evidence type="ECO:0000256" key="5">
    <source>
        <dbReference type="ARBA" id="ARBA00022989"/>
    </source>
</evidence>
<protein>
    <submittedName>
        <fullName evidence="10">Putative MFS family arabinose efflux permease</fullName>
    </submittedName>
</protein>
<dbReference type="Gene3D" id="1.20.1250.20">
    <property type="entry name" value="MFS general substrate transporter like domains"/>
    <property type="match status" value="1"/>
</dbReference>
<feature type="compositionally biased region" description="Basic and acidic residues" evidence="7">
    <location>
        <begin position="10"/>
        <end position="23"/>
    </location>
</feature>
<proteinExistence type="predicted"/>
<dbReference type="GO" id="GO:0022857">
    <property type="term" value="F:transmembrane transporter activity"/>
    <property type="evidence" value="ECO:0007669"/>
    <property type="project" value="InterPro"/>
</dbReference>
<feature type="transmembrane region" description="Helical" evidence="8">
    <location>
        <begin position="312"/>
        <end position="330"/>
    </location>
</feature>
<dbReference type="SUPFAM" id="SSF103473">
    <property type="entry name" value="MFS general substrate transporter"/>
    <property type="match status" value="1"/>
</dbReference>
<feature type="transmembrane region" description="Helical" evidence="8">
    <location>
        <begin position="370"/>
        <end position="389"/>
    </location>
</feature>
<dbReference type="Pfam" id="PF05977">
    <property type="entry name" value="MFS_3"/>
    <property type="match status" value="1"/>
</dbReference>
<feature type="transmembrane region" description="Helical" evidence="8">
    <location>
        <begin position="196"/>
        <end position="215"/>
    </location>
</feature>
<dbReference type="InterPro" id="IPR020846">
    <property type="entry name" value="MFS_dom"/>
</dbReference>
<dbReference type="PANTHER" id="PTHR23513:SF11">
    <property type="entry name" value="STAPHYLOFERRIN A TRANSPORTER"/>
    <property type="match status" value="1"/>
</dbReference>
<feature type="region of interest" description="Disordered" evidence="7">
    <location>
        <begin position="1"/>
        <end position="27"/>
    </location>
</feature>
<dbReference type="InterPro" id="IPR036259">
    <property type="entry name" value="MFS_trans_sf"/>
</dbReference>
<keyword evidence="3" id="KW-1003">Cell membrane</keyword>
<dbReference type="PROSITE" id="PS50850">
    <property type="entry name" value="MFS"/>
    <property type="match status" value="1"/>
</dbReference>
<evidence type="ECO:0000256" key="7">
    <source>
        <dbReference type="SAM" id="MobiDB-lite"/>
    </source>
</evidence>
<dbReference type="InterPro" id="IPR010290">
    <property type="entry name" value="TM_effector"/>
</dbReference>
<comment type="subcellular location">
    <subcellularLocation>
        <location evidence="1">Cell membrane</location>
        <topology evidence="1">Multi-pass membrane protein</topology>
    </subcellularLocation>
</comment>
<dbReference type="EMBL" id="RBJC01000004">
    <property type="protein sequence ID" value="RKR77295.1"/>
    <property type="molecule type" value="Genomic_DNA"/>
</dbReference>
<organism evidence="10 11">
    <name type="scientific">Otariodibacter oris</name>
    <dbReference type="NCBI Taxonomy" id="1032623"/>
    <lineage>
        <taxon>Bacteria</taxon>
        <taxon>Pseudomonadati</taxon>
        <taxon>Pseudomonadota</taxon>
        <taxon>Gammaproteobacteria</taxon>
        <taxon>Pasteurellales</taxon>
        <taxon>Pasteurellaceae</taxon>
        <taxon>Otariodibacter</taxon>
    </lineage>
</organism>
<keyword evidence="6 8" id="KW-0472">Membrane</keyword>
<keyword evidence="5 8" id="KW-1133">Transmembrane helix</keyword>
<feature type="transmembrane region" description="Helical" evidence="8">
    <location>
        <begin position="336"/>
        <end position="358"/>
    </location>
</feature>
<evidence type="ECO:0000313" key="11">
    <source>
        <dbReference type="Proteomes" id="UP000280099"/>
    </source>
</evidence>
<name>A0A420XIV9_9PAST</name>
<evidence type="ECO:0000259" key="9">
    <source>
        <dbReference type="PROSITE" id="PS50850"/>
    </source>
</evidence>
<feature type="transmembrane region" description="Helical" evidence="8">
    <location>
        <begin position="249"/>
        <end position="267"/>
    </location>
</feature>
<gene>
    <name evidence="10" type="ORF">DES31_0623</name>
</gene>
<dbReference type="CDD" id="cd06173">
    <property type="entry name" value="MFS_MefA_like"/>
    <property type="match status" value="1"/>
</dbReference>
<feature type="domain" description="Major facilitator superfamily (MFS) profile" evidence="9">
    <location>
        <begin position="37"/>
        <end position="420"/>
    </location>
</feature>
<evidence type="ECO:0000256" key="2">
    <source>
        <dbReference type="ARBA" id="ARBA00022448"/>
    </source>
</evidence>
<feature type="transmembrane region" description="Helical" evidence="8">
    <location>
        <begin position="37"/>
        <end position="54"/>
    </location>
</feature>
<evidence type="ECO:0000256" key="1">
    <source>
        <dbReference type="ARBA" id="ARBA00004651"/>
    </source>
</evidence>
<feature type="transmembrane region" description="Helical" evidence="8">
    <location>
        <begin position="129"/>
        <end position="146"/>
    </location>
</feature>
<feature type="transmembrane region" description="Helical" evidence="8">
    <location>
        <begin position="66"/>
        <end position="91"/>
    </location>
</feature>